<dbReference type="GO" id="GO:0003997">
    <property type="term" value="F:acyl-CoA oxidase activity"/>
    <property type="evidence" value="ECO:0007669"/>
    <property type="project" value="InterPro"/>
</dbReference>
<dbReference type="Proteomes" id="UP001218218">
    <property type="component" value="Unassembled WGS sequence"/>
</dbReference>
<accession>A0AAD6Z7E5</accession>
<dbReference type="Gene3D" id="2.40.110.10">
    <property type="entry name" value="Butyryl-CoA Dehydrogenase, subunit A, domain 2"/>
    <property type="match status" value="1"/>
</dbReference>
<gene>
    <name evidence="1" type="ORF">DFH08DRAFT_974065</name>
</gene>
<organism evidence="1 2">
    <name type="scientific">Mycena albidolilacea</name>
    <dbReference type="NCBI Taxonomy" id="1033008"/>
    <lineage>
        <taxon>Eukaryota</taxon>
        <taxon>Fungi</taxon>
        <taxon>Dikarya</taxon>
        <taxon>Basidiomycota</taxon>
        <taxon>Agaricomycotina</taxon>
        <taxon>Agaricomycetes</taxon>
        <taxon>Agaricomycetidae</taxon>
        <taxon>Agaricales</taxon>
        <taxon>Marasmiineae</taxon>
        <taxon>Mycenaceae</taxon>
        <taxon>Mycena</taxon>
    </lineage>
</organism>
<dbReference type="GO" id="GO:0071949">
    <property type="term" value="F:FAD binding"/>
    <property type="evidence" value="ECO:0007669"/>
    <property type="project" value="InterPro"/>
</dbReference>
<sequence length="149" mass="16705">MFFLRLFSTRKESYIQGQDITVALSVIDKVLSIGLHNLAFEPVLRIQASPELVSKYGKLVTNKGLIGCYLQTELAHRTNVNRLETTTTYLPDTREFEIHSLTLTITKWWIGALGKTATHSVIQAKLILPGGKDMGPHLFFYPAAVSWSV</sequence>
<evidence type="ECO:0000313" key="1">
    <source>
        <dbReference type="EMBL" id="KAJ7310904.1"/>
    </source>
</evidence>
<dbReference type="GO" id="GO:0005777">
    <property type="term" value="C:peroxisome"/>
    <property type="evidence" value="ECO:0007669"/>
    <property type="project" value="InterPro"/>
</dbReference>
<dbReference type="GO" id="GO:0033540">
    <property type="term" value="P:fatty acid beta-oxidation using acyl-CoA oxidase"/>
    <property type="evidence" value="ECO:0007669"/>
    <property type="project" value="TreeGrafter"/>
</dbReference>
<dbReference type="InterPro" id="IPR009100">
    <property type="entry name" value="AcylCoA_DH/oxidase_NM_dom_sf"/>
</dbReference>
<dbReference type="InterPro" id="IPR012258">
    <property type="entry name" value="Acyl-CoA_oxidase"/>
</dbReference>
<dbReference type="AlphaFoldDB" id="A0AAD6Z7E5"/>
<dbReference type="InterPro" id="IPR046373">
    <property type="entry name" value="Acyl-CoA_Oxase/DH_mid-dom_sf"/>
</dbReference>
<dbReference type="GO" id="GO:0005504">
    <property type="term" value="F:fatty acid binding"/>
    <property type="evidence" value="ECO:0007669"/>
    <property type="project" value="TreeGrafter"/>
</dbReference>
<dbReference type="SUPFAM" id="SSF56645">
    <property type="entry name" value="Acyl-CoA dehydrogenase NM domain-like"/>
    <property type="match status" value="1"/>
</dbReference>
<keyword evidence="2" id="KW-1185">Reference proteome</keyword>
<comment type="caution">
    <text evidence="1">The sequence shown here is derived from an EMBL/GenBank/DDBJ whole genome shotgun (WGS) entry which is preliminary data.</text>
</comment>
<protein>
    <submittedName>
        <fullName evidence="1">Acyl-CoA dehydrogenase/oxidase</fullName>
    </submittedName>
</protein>
<name>A0AAD6Z7E5_9AGAR</name>
<dbReference type="GO" id="GO:0055088">
    <property type="term" value="P:lipid homeostasis"/>
    <property type="evidence" value="ECO:0007669"/>
    <property type="project" value="TreeGrafter"/>
</dbReference>
<dbReference type="PANTHER" id="PTHR10909">
    <property type="entry name" value="ELECTRON TRANSPORT OXIDOREDUCTASE"/>
    <property type="match status" value="1"/>
</dbReference>
<dbReference type="EMBL" id="JARIHO010000076">
    <property type="protein sequence ID" value="KAJ7310904.1"/>
    <property type="molecule type" value="Genomic_DNA"/>
</dbReference>
<dbReference type="PANTHER" id="PTHR10909:SF250">
    <property type="entry name" value="PEROXISOMAL ACYL-COENZYME A OXIDASE 1"/>
    <property type="match status" value="1"/>
</dbReference>
<proteinExistence type="predicted"/>
<evidence type="ECO:0000313" key="2">
    <source>
        <dbReference type="Proteomes" id="UP001218218"/>
    </source>
</evidence>
<reference evidence="1" key="1">
    <citation type="submission" date="2023-03" db="EMBL/GenBank/DDBJ databases">
        <title>Massive genome expansion in bonnet fungi (Mycena s.s.) driven by repeated elements and novel gene families across ecological guilds.</title>
        <authorList>
            <consortium name="Lawrence Berkeley National Laboratory"/>
            <person name="Harder C.B."/>
            <person name="Miyauchi S."/>
            <person name="Viragh M."/>
            <person name="Kuo A."/>
            <person name="Thoen E."/>
            <person name="Andreopoulos B."/>
            <person name="Lu D."/>
            <person name="Skrede I."/>
            <person name="Drula E."/>
            <person name="Henrissat B."/>
            <person name="Morin E."/>
            <person name="Kohler A."/>
            <person name="Barry K."/>
            <person name="LaButti K."/>
            <person name="Morin E."/>
            <person name="Salamov A."/>
            <person name="Lipzen A."/>
            <person name="Mereny Z."/>
            <person name="Hegedus B."/>
            <person name="Baldrian P."/>
            <person name="Stursova M."/>
            <person name="Weitz H."/>
            <person name="Taylor A."/>
            <person name="Grigoriev I.V."/>
            <person name="Nagy L.G."/>
            <person name="Martin F."/>
            <person name="Kauserud H."/>
        </authorList>
    </citation>
    <scope>NUCLEOTIDE SEQUENCE</scope>
    <source>
        <strain evidence="1">CBHHK002</strain>
    </source>
</reference>